<evidence type="ECO:0000256" key="4">
    <source>
        <dbReference type="ARBA" id="ARBA00022692"/>
    </source>
</evidence>
<keyword evidence="4" id="KW-0812">Transmembrane</keyword>
<evidence type="ECO:0000259" key="9">
    <source>
        <dbReference type="Pfam" id="PF08496"/>
    </source>
</evidence>
<evidence type="ECO:0000256" key="7">
    <source>
        <dbReference type="SAM" id="MobiDB-lite"/>
    </source>
</evidence>
<dbReference type="GO" id="GO:0005886">
    <property type="term" value="C:plasma membrane"/>
    <property type="evidence" value="ECO:0007669"/>
    <property type="project" value="UniProtKB-SubCell"/>
</dbReference>
<evidence type="ECO:0000313" key="11">
    <source>
        <dbReference type="Proteomes" id="UP000013827"/>
    </source>
</evidence>
<feature type="domain" description="Peptidase S49" evidence="8">
    <location>
        <begin position="210"/>
        <end position="296"/>
    </location>
</feature>
<comment type="subcellular location">
    <subcellularLocation>
        <location evidence="1">Cell membrane</location>
    </subcellularLocation>
</comment>
<evidence type="ECO:0000259" key="8">
    <source>
        <dbReference type="Pfam" id="PF01343"/>
    </source>
</evidence>
<dbReference type="GeneID" id="17270443"/>
<dbReference type="PANTHER" id="PTHR42987">
    <property type="entry name" value="PEPTIDASE S49"/>
    <property type="match status" value="1"/>
</dbReference>
<dbReference type="AlphaFoldDB" id="A0A0D3JN13"/>
<reference evidence="10" key="2">
    <citation type="submission" date="2024-10" db="UniProtKB">
        <authorList>
            <consortium name="EnsemblProtists"/>
        </authorList>
    </citation>
    <scope>IDENTIFICATION</scope>
</reference>
<evidence type="ECO:0000313" key="10">
    <source>
        <dbReference type="EnsemblProtists" id="EOD24898"/>
    </source>
</evidence>
<dbReference type="EnsemblProtists" id="EOD24898">
    <property type="protein sequence ID" value="EOD24898"/>
    <property type="gene ID" value="EMIHUDRAFT_115753"/>
</dbReference>
<dbReference type="HOGENOM" id="CLU_706829_0_0_1"/>
<comment type="similarity">
    <text evidence="2">Belongs to the peptidase S49 family.</text>
</comment>
<evidence type="ECO:0000256" key="2">
    <source>
        <dbReference type="ARBA" id="ARBA00008683"/>
    </source>
</evidence>
<dbReference type="Pfam" id="PF08496">
    <property type="entry name" value="Peptidase_S49_N"/>
    <property type="match status" value="1"/>
</dbReference>
<dbReference type="GO" id="GO:0004252">
    <property type="term" value="F:serine-type endopeptidase activity"/>
    <property type="evidence" value="ECO:0007669"/>
    <property type="project" value="InterPro"/>
</dbReference>
<dbReference type="PaxDb" id="2903-EOD24898"/>
<keyword evidence="3" id="KW-1003">Cell membrane</keyword>
<sequence>MVAAAAGVGVLGWNHAPALLPYGPDVVGAALVVGGLGAAASARSRLGGSGGGGGGGGAPEESALEVTVPRDLATGEGTGVELEVVPQYAAQNLEEEVEKELLAGASPRRVRQRLSPKVWVVDWDVRPAPVSFLLATASPYDEVVVRITSPGARGPVSDYGLAASQLGRLRSAGLPTTACVDLVAASGALGCRRRPAQQGRACRDAAPLPSGGYMMACVADKLLAAPFAYVGSIGVVGGSPNVLERAGVEVVQRTSGRFKRSLQQFEPNTPEGLQKYQEEIDAIHAAFKATRTRNRSGSMDVSGTCPSSSPADAAVLLVRAKPPRRTGLAALLSRGVEGAASAAAALAELAGAGRGLASQLSSRLRPSASLAGQGLASGAASGASPTEAPPS</sequence>
<dbReference type="RefSeq" id="XP_005777327.1">
    <property type="nucleotide sequence ID" value="XM_005777270.1"/>
</dbReference>
<dbReference type="PANTHER" id="PTHR42987:SF4">
    <property type="entry name" value="PROTEASE SOHB-RELATED"/>
    <property type="match status" value="1"/>
</dbReference>
<dbReference type="STRING" id="2903.R1CPL0"/>
<dbReference type="GO" id="GO:0006508">
    <property type="term" value="P:proteolysis"/>
    <property type="evidence" value="ECO:0007669"/>
    <property type="project" value="InterPro"/>
</dbReference>
<dbReference type="InterPro" id="IPR013703">
    <property type="entry name" value="Peptidase_S49_N_proteobac"/>
</dbReference>
<dbReference type="InterPro" id="IPR029045">
    <property type="entry name" value="ClpP/crotonase-like_dom_sf"/>
</dbReference>
<accession>A0A0D3JN13</accession>
<dbReference type="KEGG" id="ehx:EMIHUDRAFT_115753"/>
<evidence type="ECO:0000256" key="1">
    <source>
        <dbReference type="ARBA" id="ARBA00004236"/>
    </source>
</evidence>
<dbReference type="Proteomes" id="UP000013827">
    <property type="component" value="Unassembled WGS sequence"/>
</dbReference>
<name>A0A0D3JN13_EMIH1</name>
<protein>
    <recommendedName>
        <fullName evidence="12">Peptidase S49 domain-containing protein</fullName>
    </recommendedName>
</protein>
<proteinExistence type="inferred from homology"/>
<evidence type="ECO:0000256" key="5">
    <source>
        <dbReference type="ARBA" id="ARBA00022989"/>
    </source>
</evidence>
<evidence type="ECO:0000256" key="3">
    <source>
        <dbReference type="ARBA" id="ARBA00022475"/>
    </source>
</evidence>
<keyword evidence="11" id="KW-1185">Reference proteome</keyword>
<keyword evidence="6" id="KW-0472">Membrane</keyword>
<evidence type="ECO:0000256" key="6">
    <source>
        <dbReference type="ARBA" id="ARBA00023136"/>
    </source>
</evidence>
<evidence type="ECO:0008006" key="12">
    <source>
        <dbReference type="Google" id="ProtNLM"/>
    </source>
</evidence>
<organism evidence="10 11">
    <name type="scientific">Emiliania huxleyi (strain CCMP1516)</name>
    <dbReference type="NCBI Taxonomy" id="280463"/>
    <lineage>
        <taxon>Eukaryota</taxon>
        <taxon>Haptista</taxon>
        <taxon>Haptophyta</taxon>
        <taxon>Prymnesiophyceae</taxon>
        <taxon>Isochrysidales</taxon>
        <taxon>Noelaerhabdaceae</taxon>
        <taxon>Emiliania</taxon>
    </lineage>
</organism>
<dbReference type="SUPFAM" id="SSF52096">
    <property type="entry name" value="ClpP/crotonase"/>
    <property type="match status" value="1"/>
</dbReference>
<reference evidence="11" key="1">
    <citation type="journal article" date="2013" name="Nature">
        <title>Pan genome of the phytoplankton Emiliania underpins its global distribution.</title>
        <authorList>
            <person name="Read B.A."/>
            <person name="Kegel J."/>
            <person name="Klute M.J."/>
            <person name="Kuo A."/>
            <person name="Lefebvre S.C."/>
            <person name="Maumus F."/>
            <person name="Mayer C."/>
            <person name="Miller J."/>
            <person name="Monier A."/>
            <person name="Salamov A."/>
            <person name="Young J."/>
            <person name="Aguilar M."/>
            <person name="Claverie J.M."/>
            <person name="Frickenhaus S."/>
            <person name="Gonzalez K."/>
            <person name="Herman E.K."/>
            <person name="Lin Y.C."/>
            <person name="Napier J."/>
            <person name="Ogata H."/>
            <person name="Sarno A.F."/>
            <person name="Shmutz J."/>
            <person name="Schroeder D."/>
            <person name="de Vargas C."/>
            <person name="Verret F."/>
            <person name="von Dassow P."/>
            <person name="Valentin K."/>
            <person name="Van de Peer Y."/>
            <person name="Wheeler G."/>
            <person name="Dacks J.B."/>
            <person name="Delwiche C.F."/>
            <person name="Dyhrman S.T."/>
            <person name="Glockner G."/>
            <person name="John U."/>
            <person name="Richards T."/>
            <person name="Worden A.Z."/>
            <person name="Zhang X."/>
            <person name="Grigoriev I.V."/>
            <person name="Allen A.E."/>
            <person name="Bidle K."/>
            <person name="Borodovsky M."/>
            <person name="Bowler C."/>
            <person name="Brownlee C."/>
            <person name="Cock J.M."/>
            <person name="Elias M."/>
            <person name="Gladyshev V.N."/>
            <person name="Groth M."/>
            <person name="Guda C."/>
            <person name="Hadaegh A."/>
            <person name="Iglesias-Rodriguez M.D."/>
            <person name="Jenkins J."/>
            <person name="Jones B.M."/>
            <person name="Lawson T."/>
            <person name="Leese F."/>
            <person name="Lindquist E."/>
            <person name="Lobanov A."/>
            <person name="Lomsadze A."/>
            <person name="Malik S.B."/>
            <person name="Marsh M.E."/>
            <person name="Mackinder L."/>
            <person name="Mock T."/>
            <person name="Mueller-Roeber B."/>
            <person name="Pagarete A."/>
            <person name="Parker M."/>
            <person name="Probert I."/>
            <person name="Quesneville H."/>
            <person name="Raines C."/>
            <person name="Rensing S.A."/>
            <person name="Riano-Pachon D.M."/>
            <person name="Richier S."/>
            <person name="Rokitta S."/>
            <person name="Shiraiwa Y."/>
            <person name="Soanes D.M."/>
            <person name="van der Giezen M."/>
            <person name="Wahlund T.M."/>
            <person name="Williams B."/>
            <person name="Wilson W."/>
            <person name="Wolfe G."/>
            <person name="Wurch L.L."/>
        </authorList>
    </citation>
    <scope>NUCLEOTIDE SEQUENCE</scope>
</reference>
<dbReference type="Gene3D" id="3.90.226.10">
    <property type="entry name" value="2-enoyl-CoA Hydratase, Chain A, domain 1"/>
    <property type="match status" value="1"/>
</dbReference>
<feature type="region of interest" description="Disordered" evidence="7">
    <location>
        <begin position="371"/>
        <end position="391"/>
    </location>
</feature>
<keyword evidence="5" id="KW-1133">Transmembrane helix</keyword>
<dbReference type="InterPro" id="IPR002142">
    <property type="entry name" value="Peptidase_S49"/>
</dbReference>
<dbReference type="Pfam" id="PF01343">
    <property type="entry name" value="Peptidase_S49"/>
    <property type="match status" value="1"/>
</dbReference>
<feature type="domain" description="Peptidase S49 N-terminal proteobacteria" evidence="9">
    <location>
        <begin position="130"/>
        <end position="166"/>
    </location>
</feature>